<feature type="transmembrane region" description="Helical" evidence="1">
    <location>
        <begin position="30"/>
        <end position="53"/>
    </location>
</feature>
<name>A0A7W8EAX4_9BACT</name>
<evidence type="ECO:0000313" key="2">
    <source>
        <dbReference type="EMBL" id="MBB5065237.1"/>
    </source>
</evidence>
<evidence type="ECO:0000313" key="3">
    <source>
        <dbReference type="Proteomes" id="UP000584867"/>
    </source>
</evidence>
<organism evidence="2 3">
    <name type="scientific">Granulicella mallensis</name>
    <dbReference type="NCBI Taxonomy" id="940614"/>
    <lineage>
        <taxon>Bacteria</taxon>
        <taxon>Pseudomonadati</taxon>
        <taxon>Acidobacteriota</taxon>
        <taxon>Terriglobia</taxon>
        <taxon>Terriglobales</taxon>
        <taxon>Acidobacteriaceae</taxon>
        <taxon>Granulicella</taxon>
    </lineage>
</organism>
<comment type="caution">
    <text evidence="2">The sequence shown here is derived from an EMBL/GenBank/DDBJ whole genome shotgun (WGS) entry which is preliminary data.</text>
</comment>
<evidence type="ECO:0000256" key="1">
    <source>
        <dbReference type="SAM" id="Phobius"/>
    </source>
</evidence>
<keyword evidence="1" id="KW-0812">Transmembrane</keyword>
<dbReference type="AlphaFoldDB" id="A0A7W8EAX4"/>
<gene>
    <name evidence="2" type="ORF">HDF15_003600</name>
</gene>
<protein>
    <submittedName>
        <fullName evidence="2">Uncharacterized protein</fullName>
    </submittedName>
</protein>
<dbReference type="Proteomes" id="UP000584867">
    <property type="component" value="Unassembled WGS sequence"/>
</dbReference>
<accession>A0A7W8EAX4</accession>
<dbReference type="RefSeq" id="WP_184257763.1">
    <property type="nucleotide sequence ID" value="NZ_JACHIO010000015.1"/>
</dbReference>
<keyword evidence="1" id="KW-0472">Membrane</keyword>
<dbReference type="EMBL" id="JACHIO010000015">
    <property type="protein sequence ID" value="MBB5065237.1"/>
    <property type="molecule type" value="Genomic_DNA"/>
</dbReference>
<reference evidence="2 3" key="1">
    <citation type="submission" date="2020-08" db="EMBL/GenBank/DDBJ databases">
        <title>Genomic Encyclopedia of Type Strains, Phase IV (KMG-V): Genome sequencing to study the core and pangenomes of soil and plant-associated prokaryotes.</title>
        <authorList>
            <person name="Whitman W."/>
        </authorList>
    </citation>
    <scope>NUCLEOTIDE SEQUENCE [LARGE SCALE GENOMIC DNA]</scope>
    <source>
        <strain evidence="2 3">X5P3</strain>
    </source>
</reference>
<proteinExistence type="predicted"/>
<keyword evidence="1" id="KW-1133">Transmembrane helix</keyword>
<sequence length="56" mass="6214">MRLLDALASAFINTFGITQPSEQTRRHASWFILGLLVIALAVVVAVGMVLYHFMHS</sequence>